<reference evidence="1" key="1">
    <citation type="submission" date="2021-02" db="EMBL/GenBank/DDBJ databases">
        <authorList>
            <person name="Nowell W R."/>
        </authorList>
    </citation>
    <scope>NUCLEOTIDE SEQUENCE</scope>
</reference>
<proteinExistence type="predicted"/>
<protein>
    <submittedName>
        <fullName evidence="1">Uncharacterized protein</fullName>
    </submittedName>
</protein>
<evidence type="ECO:0000313" key="2">
    <source>
        <dbReference type="EMBL" id="CAF4448789.1"/>
    </source>
</evidence>
<dbReference type="AlphaFoldDB" id="A0A815ZEA2"/>
<organism evidence="1 3">
    <name type="scientific">Didymodactylos carnosus</name>
    <dbReference type="NCBI Taxonomy" id="1234261"/>
    <lineage>
        <taxon>Eukaryota</taxon>
        <taxon>Metazoa</taxon>
        <taxon>Spiralia</taxon>
        <taxon>Gnathifera</taxon>
        <taxon>Rotifera</taxon>
        <taxon>Eurotatoria</taxon>
        <taxon>Bdelloidea</taxon>
        <taxon>Philodinida</taxon>
        <taxon>Philodinidae</taxon>
        <taxon>Didymodactylos</taxon>
    </lineage>
</organism>
<dbReference type="Proteomes" id="UP000663829">
    <property type="component" value="Unassembled WGS sequence"/>
</dbReference>
<dbReference type="OrthoDB" id="6118340at2759"/>
<accession>A0A815ZEA2</accession>
<keyword evidence="3" id="KW-1185">Reference proteome</keyword>
<sequence>MHKERIVSESVRSAVDVNQEASAAKMIGDSHHHLPLVTLGDNVRVPVPLMDRSRADPSNVMYMCIKEINGMYKIDCRGRTINRLYARNQFEKCDSKIFKIVDINLEERSLRIIVENESALGGQKVLKSNCKKGCLA</sequence>
<name>A0A815ZEA2_9BILA</name>
<dbReference type="EMBL" id="CAJNOQ010031658">
    <property type="protein sequence ID" value="CAF1581169.1"/>
    <property type="molecule type" value="Genomic_DNA"/>
</dbReference>
<gene>
    <name evidence="1" type="ORF">GPM918_LOCUS41103</name>
    <name evidence="2" type="ORF">SRO942_LOCUS42116</name>
</gene>
<dbReference type="EMBL" id="CAJOBC010097623">
    <property type="protein sequence ID" value="CAF4448789.1"/>
    <property type="molecule type" value="Genomic_DNA"/>
</dbReference>
<dbReference type="Proteomes" id="UP000681722">
    <property type="component" value="Unassembled WGS sequence"/>
</dbReference>
<evidence type="ECO:0000313" key="3">
    <source>
        <dbReference type="Proteomes" id="UP000663829"/>
    </source>
</evidence>
<evidence type="ECO:0000313" key="1">
    <source>
        <dbReference type="EMBL" id="CAF1581169.1"/>
    </source>
</evidence>
<comment type="caution">
    <text evidence="1">The sequence shown here is derived from an EMBL/GenBank/DDBJ whole genome shotgun (WGS) entry which is preliminary data.</text>
</comment>